<keyword evidence="4" id="KW-0732">Signal</keyword>
<accession>A0A3Q2FRU0</accession>
<dbReference type="FunFam" id="2.60.40.60:FF:000006">
    <property type="entry name" value="Protocadherin alpha 2"/>
    <property type="match status" value="1"/>
</dbReference>
<dbReference type="InterPro" id="IPR050174">
    <property type="entry name" value="Protocadherin/Cadherin-CA"/>
</dbReference>
<dbReference type="PRINTS" id="PR00205">
    <property type="entry name" value="CADHERIN"/>
</dbReference>
<dbReference type="PROSITE" id="PS50268">
    <property type="entry name" value="CADHERIN_2"/>
    <property type="match status" value="2"/>
</dbReference>
<dbReference type="Proteomes" id="UP000265020">
    <property type="component" value="Unassembled WGS sequence"/>
</dbReference>
<organism evidence="14 15">
    <name type="scientific">Cyprinodon variegatus</name>
    <name type="common">Sheepshead minnow</name>
    <dbReference type="NCBI Taxonomy" id="28743"/>
    <lineage>
        <taxon>Eukaryota</taxon>
        <taxon>Metazoa</taxon>
        <taxon>Chordata</taxon>
        <taxon>Craniata</taxon>
        <taxon>Vertebrata</taxon>
        <taxon>Euteleostomi</taxon>
        <taxon>Actinopterygii</taxon>
        <taxon>Neopterygii</taxon>
        <taxon>Teleostei</taxon>
        <taxon>Neoteleostei</taxon>
        <taxon>Acanthomorphata</taxon>
        <taxon>Ovalentaria</taxon>
        <taxon>Atherinomorphae</taxon>
        <taxon>Cyprinodontiformes</taxon>
        <taxon>Cyprinodontidae</taxon>
        <taxon>Cyprinodon</taxon>
    </lineage>
</organism>
<feature type="domain" description="Cadherin" evidence="13">
    <location>
        <begin position="137"/>
        <end position="240"/>
    </location>
</feature>
<evidence type="ECO:0000256" key="7">
    <source>
        <dbReference type="ARBA" id="ARBA00022889"/>
    </source>
</evidence>
<dbReference type="Gene3D" id="2.60.40.60">
    <property type="entry name" value="Cadherins"/>
    <property type="match status" value="2"/>
</dbReference>
<feature type="domain" description="Cadherin" evidence="13">
    <location>
        <begin position="80"/>
        <end position="136"/>
    </location>
</feature>
<evidence type="ECO:0000256" key="10">
    <source>
        <dbReference type="ARBA" id="ARBA00023180"/>
    </source>
</evidence>
<evidence type="ECO:0000256" key="11">
    <source>
        <dbReference type="PROSITE-ProRule" id="PRU00043"/>
    </source>
</evidence>
<dbReference type="PROSITE" id="PS00232">
    <property type="entry name" value="CADHERIN_1"/>
    <property type="match status" value="1"/>
</dbReference>
<dbReference type="GO" id="GO:0005886">
    <property type="term" value="C:plasma membrane"/>
    <property type="evidence" value="ECO:0007669"/>
    <property type="project" value="UniProtKB-SubCell"/>
</dbReference>
<keyword evidence="3 12" id="KW-0812">Transmembrane</keyword>
<dbReference type="PANTHER" id="PTHR24028">
    <property type="entry name" value="CADHERIN-87A"/>
    <property type="match status" value="1"/>
</dbReference>
<keyword evidence="6 11" id="KW-0106">Calcium</keyword>
<dbReference type="CDD" id="cd11304">
    <property type="entry name" value="Cadherin_repeat"/>
    <property type="match status" value="1"/>
</dbReference>
<keyword evidence="7" id="KW-0130">Cell adhesion</keyword>
<evidence type="ECO:0000256" key="2">
    <source>
        <dbReference type="ARBA" id="ARBA00022475"/>
    </source>
</evidence>
<keyword evidence="5" id="KW-0677">Repeat</keyword>
<sequence length="259" mass="29249">KRVWLSLERFSAHFSIVCFFSIFVTMHLVLGDLSYSFLEEMERGSVIGNVAKDLGVDLRTLSSRRARVDIEGTRKRYCDININTGDLFISERIDREGLCGKKASCVVKIDLVFENPLELHRVSLLVQDVNDNSPKFRENLMKMEIRESSEKGSRFSIGVAHDADIGQNDIQRYILQTNEHFILAVENKVVALVLENKLDREKQKEINLLLTALDGGSPQKSGSVVIHVTVLDANDNAPVHRGIQFLTAVDYYCFSSGKK</sequence>
<feature type="transmembrane region" description="Helical" evidence="12">
    <location>
        <begin position="12"/>
        <end position="33"/>
    </location>
</feature>
<dbReference type="GO" id="GO:0005509">
    <property type="term" value="F:calcium ion binding"/>
    <property type="evidence" value="ECO:0007669"/>
    <property type="project" value="UniProtKB-UniRule"/>
</dbReference>
<dbReference type="Pfam" id="PF00028">
    <property type="entry name" value="Cadherin"/>
    <property type="match status" value="1"/>
</dbReference>
<keyword evidence="10" id="KW-0325">Glycoprotein</keyword>
<keyword evidence="15" id="KW-1185">Reference proteome</keyword>
<evidence type="ECO:0000313" key="14">
    <source>
        <dbReference type="Ensembl" id="ENSCVAP00000008915.1"/>
    </source>
</evidence>
<evidence type="ECO:0000256" key="12">
    <source>
        <dbReference type="SAM" id="Phobius"/>
    </source>
</evidence>
<proteinExistence type="predicted"/>
<dbReference type="SUPFAM" id="SSF49313">
    <property type="entry name" value="Cadherin-like"/>
    <property type="match status" value="2"/>
</dbReference>
<dbReference type="GO" id="GO:0009653">
    <property type="term" value="P:anatomical structure morphogenesis"/>
    <property type="evidence" value="ECO:0007669"/>
    <property type="project" value="UniProtKB-ARBA"/>
</dbReference>
<keyword evidence="8 12" id="KW-1133">Transmembrane helix</keyword>
<dbReference type="InterPro" id="IPR002126">
    <property type="entry name" value="Cadherin-like_dom"/>
</dbReference>
<evidence type="ECO:0000256" key="5">
    <source>
        <dbReference type="ARBA" id="ARBA00022737"/>
    </source>
</evidence>
<dbReference type="AlphaFoldDB" id="A0A3Q2FRU0"/>
<comment type="subcellular location">
    <subcellularLocation>
        <location evidence="1">Cell membrane</location>
        <topology evidence="1">Single-pass type I membrane protein</topology>
    </subcellularLocation>
</comment>
<protein>
    <recommendedName>
        <fullName evidence="13">Cadherin domain-containing protein</fullName>
    </recommendedName>
</protein>
<dbReference type="GO" id="GO:0007156">
    <property type="term" value="P:homophilic cell adhesion via plasma membrane adhesion molecules"/>
    <property type="evidence" value="ECO:0007669"/>
    <property type="project" value="InterPro"/>
</dbReference>
<name>A0A3Q2FRU0_CYPVA</name>
<dbReference type="PANTHER" id="PTHR24028:SF114">
    <property type="entry name" value="PCDH2G3 PROTEIN-RELATED"/>
    <property type="match status" value="1"/>
</dbReference>
<dbReference type="OMA" id="RKHYFDI"/>
<evidence type="ECO:0000256" key="1">
    <source>
        <dbReference type="ARBA" id="ARBA00004251"/>
    </source>
</evidence>
<dbReference type="GeneTree" id="ENSGT00940000166432"/>
<dbReference type="Pfam" id="PF08266">
    <property type="entry name" value="Cadherin_2"/>
    <property type="match status" value="1"/>
</dbReference>
<dbReference type="InterPro" id="IPR015919">
    <property type="entry name" value="Cadherin-like_sf"/>
</dbReference>
<evidence type="ECO:0000313" key="15">
    <source>
        <dbReference type="Proteomes" id="UP000265020"/>
    </source>
</evidence>
<evidence type="ECO:0000256" key="4">
    <source>
        <dbReference type="ARBA" id="ARBA00022729"/>
    </source>
</evidence>
<reference evidence="14" key="2">
    <citation type="submission" date="2025-09" db="UniProtKB">
        <authorList>
            <consortium name="Ensembl"/>
        </authorList>
    </citation>
    <scope>IDENTIFICATION</scope>
</reference>
<dbReference type="SMART" id="SM00112">
    <property type="entry name" value="CA"/>
    <property type="match status" value="2"/>
</dbReference>
<evidence type="ECO:0000256" key="3">
    <source>
        <dbReference type="ARBA" id="ARBA00022692"/>
    </source>
</evidence>
<reference evidence="14" key="1">
    <citation type="submission" date="2025-08" db="UniProtKB">
        <authorList>
            <consortium name="Ensembl"/>
        </authorList>
    </citation>
    <scope>IDENTIFICATION</scope>
</reference>
<keyword evidence="9 12" id="KW-0472">Membrane</keyword>
<dbReference type="FunFam" id="2.60.40.60:FF:000007">
    <property type="entry name" value="Protocadherin alpha 2"/>
    <property type="match status" value="1"/>
</dbReference>
<evidence type="ECO:0000259" key="13">
    <source>
        <dbReference type="PROSITE" id="PS50268"/>
    </source>
</evidence>
<dbReference type="Ensembl" id="ENSCVAT00000000812.1">
    <property type="protein sequence ID" value="ENSCVAP00000008915.1"/>
    <property type="gene ID" value="ENSCVAG00000010808.1"/>
</dbReference>
<dbReference type="InterPro" id="IPR013164">
    <property type="entry name" value="Cadherin_N"/>
</dbReference>
<keyword evidence="2" id="KW-1003">Cell membrane</keyword>
<evidence type="ECO:0000256" key="6">
    <source>
        <dbReference type="ARBA" id="ARBA00022837"/>
    </source>
</evidence>
<evidence type="ECO:0000256" key="9">
    <source>
        <dbReference type="ARBA" id="ARBA00023136"/>
    </source>
</evidence>
<evidence type="ECO:0000256" key="8">
    <source>
        <dbReference type="ARBA" id="ARBA00022989"/>
    </source>
</evidence>
<dbReference type="InterPro" id="IPR020894">
    <property type="entry name" value="Cadherin_CS"/>
</dbReference>